<dbReference type="GO" id="GO:0016491">
    <property type="term" value="F:oxidoreductase activity"/>
    <property type="evidence" value="ECO:0007669"/>
    <property type="project" value="TreeGrafter"/>
</dbReference>
<reference evidence="2 3" key="1">
    <citation type="submission" date="2019-02" db="EMBL/GenBank/DDBJ databases">
        <title>Deep-cultivation of Planctomycetes and their phenomic and genomic characterization uncovers novel biology.</title>
        <authorList>
            <person name="Wiegand S."/>
            <person name="Jogler M."/>
            <person name="Boedeker C."/>
            <person name="Pinto D."/>
            <person name="Vollmers J."/>
            <person name="Rivas-Marin E."/>
            <person name="Kohn T."/>
            <person name="Peeters S.H."/>
            <person name="Heuer A."/>
            <person name="Rast P."/>
            <person name="Oberbeckmann S."/>
            <person name="Bunk B."/>
            <person name="Jeske O."/>
            <person name="Meyerdierks A."/>
            <person name="Storesund J.E."/>
            <person name="Kallscheuer N."/>
            <person name="Luecker S."/>
            <person name="Lage O.M."/>
            <person name="Pohl T."/>
            <person name="Merkel B.J."/>
            <person name="Hornburger P."/>
            <person name="Mueller R.-W."/>
            <person name="Bruemmer F."/>
            <person name="Labrenz M."/>
            <person name="Spormann A.M."/>
            <person name="Op Den Camp H."/>
            <person name="Overmann J."/>
            <person name="Amann R."/>
            <person name="Jetten M.S.M."/>
            <person name="Mascher T."/>
            <person name="Medema M.H."/>
            <person name="Devos D.P."/>
            <person name="Kaster A.-K."/>
            <person name="Ovreas L."/>
            <person name="Rohde M."/>
            <person name="Galperin M.Y."/>
            <person name="Jogler C."/>
        </authorList>
    </citation>
    <scope>NUCLEOTIDE SEQUENCE [LARGE SCALE GENOMIC DNA]</scope>
    <source>
        <strain evidence="2 3">Pla123a</strain>
    </source>
</reference>
<evidence type="ECO:0000256" key="1">
    <source>
        <dbReference type="SAM" id="Phobius"/>
    </source>
</evidence>
<proteinExistence type="predicted"/>
<dbReference type="AlphaFoldDB" id="A0A5C5YLW9"/>
<keyword evidence="1" id="KW-0812">Transmembrane</keyword>
<organism evidence="2 3">
    <name type="scientific">Posidoniimonas polymericola</name>
    <dbReference type="NCBI Taxonomy" id="2528002"/>
    <lineage>
        <taxon>Bacteria</taxon>
        <taxon>Pseudomonadati</taxon>
        <taxon>Planctomycetota</taxon>
        <taxon>Planctomycetia</taxon>
        <taxon>Pirellulales</taxon>
        <taxon>Lacipirellulaceae</taxon>
        <taxon>Posidoniimonas</taxon>
    </lineage>
</organism>
<dbReference type="Proteomes" id="UP000318478">
    <property type="component" value="Unassembled WGS sequence"/>
</dbReference>
<accession>A0A5C5YLW9</accession>
<dbReference type="PANTHER" id="PTHR12697:SF5">
    <property type="entry name" value="DEOXYHYPUSINE HYDROXYLASE"/>
    <property type="match status" value="1"/>
</dbReference>
<dbReference type="Pfam" id="PF13646">
    <property type="entry name" value="HEAT_2"/>
    <property type="match status" value="1"/>
</dbReference>
<keyword evidence="1" id="KW-0472">Membrane</keyword>
<sequence>MARSPYTRITFVWFAGTVVLALIFGGYEAYKRIKLGVLVSQAHAEDQATRGLARHQIEGWGSAALPHLIREWSDESQRDRHWGIRPTLDGHSMPAVAQLLKDLGASGYEARVREAVEPDFESGLERIRSLAAYTVATKNTWKTPPGPSEPSPELVQHLIGSLDDQDPLVRLWAIYDLGSFKTPPVAALPRALEFVDDPDPLVRCHLIALLVKLERHKPASEGLVALLSDTHPVVLGKTLEAIGSPRRLVHITERPVRVTELLLHEELIVRHRAASVATRFGLTDSDAAAIAAAVRDGGRMTDWDARDPLVLSARSGWSRTYLPNNDIMRGLASLGTAAAPLKPTLLQLVDEKGDIEALKSLVELAPDEGIPRLVSAASMGDGEIPAERHAKAIRLLAATTARETDGLEPDGLRGQAVTIFRGFLDHDDRMIRLRSAIALAELDPKDRSTVELLADIYRDLRANPPKPIGGYRWSSCNPEAPLKALSHLGGPEAIDALINAVQSDNDMLRINCPEMLVEAYRVEDLLDQELLDRGVEALRQMIFGEGSGESKFSLNPTNQIGRLVYRASQVGAAPSDPAGLTSMLISVCEGNPDGAVRNGASVSLVAFGELAKSGGPTFVRWLDEPNQWRFGARCIGGLGPSAEDLVPKLLDGLTQEPSHTSESVNALAAIGPAARSALPDVEAWQPGGETLAELKRYALSRIAPDKYPAAGLSDDLVERARPDLIAHRDHPPAWRLALGKRLEMLGQLGTGAVASQPFLVETFDIAQSTGSWQLRWYAVKAIDGITRPSREARRVLETASLDSETRIRRSAEIALHRLKISEGGSNDGSGLPGRLLE</sequence>
<dbReference type="RefSeq" id="WP_197527924.1">
    <property type="nucleotide sequence ID" value="NZ_SJPO01000006.1"/>
</dbReference>
<evidence type="ECO:0000313" key="2">
    <source>
        <dbReference type="EMBL" id="TWT75807.1"/>
    </source>
</evidence>
<feature type="transmembrane region" description="Helical" evidence="1">
    <location>
        <begin position="12"/>
        <end position="30"/>
    </location>
</feature>
<dbReference type="EMBL" id="SJPO01000006">
    <property type="protein sequence ID" value="TWT75807.1"/>
    <property type="molecule type" value="Genomic_DNA"/>
</dbReference>
<dbReference type="PANTHER" id="PTHR12697">
    <property type="entry name" value="PBS LYASE HEAT-LIKE PROTEIN"/>
    <property type="match status" value="1"/>
</dbReference>
<name>A0A5C5YLW9_9BACT</name>
<dbReference type="InterPro" id="IPR004155">
    <property type="entry name" value="PBS_lyase_HEAT"/>
</dbReference>
<dbReference type="InterPro" id="IPR011989">
    <property type="entry name" value="ARM-like"/>
</dbReference>
<dbReference type="Gene3D" id="1.25.10.10">
    <property type="entry name" value="Leucine-rich Repeat Variant"/>
    <property type="match status" value="2"/>
</dbReference>
<evidence type="ECO:0000313" key="3">
    <source>
        <dbReference type="Proteomes" id="UP000318478"/>
    </source>
</evidence>
<gene>
    <name evidence="2" type="ORF">Pla123a_25890</name>
</gene>
<protein>
    <recommendedName>
        <fullName evidence="4">HEAT repeat protein</fullName>
    </recommendedName>
</protein>
<comment type="caution">
    <text evidence="2">The sequence shown here is derived from an EMBL/GenBank/DDBJ whole genome shotgun (WGS) entry which is preliminary data.</text>
</comment>
<keyword evidence="3" id="KW-1185">Reference proteome</keyword>
<dbReference type="SUPFAM" id="SSF48371">
    <property type="entry name" value="ARM repeat"/>
    <property type="match status" value="2"/>
</dbReference>
<dbReference type="InterPro" id="IPR016024">
    <property type="entry name" value="ARM-type_fold"/>
</dbReference>
<keyword evidence="1" id="KW-1133">Transmembrane helix</keyword>
<dbReference type="SMART" id="SM00567">
    <property type="entry name" value="EZ_HEAT"/>
    <property type="match status" value="6"/>
</dbReference>
<evidence type="ECO:0008006" key="4">
    <source>
        <dbReference type="Google" id="ProtNLM"/>
    </source>
</evidence>